<dbReference type="Proteomes" id="UP001233999">
    <property type="component" value="Unassembled WGS sequence"/>
</dbReference>
<dbReference type="PANTHER" id="PTHR46730">
    <property type="entry name" value="POLYCYSTIN-1"/>
    <property type="match status" value="1"/>
</dbReference>
<comment type="caution">
    <text evidence="7">The sequence shown here is derived from an EMBL/GenBank/DDBJ whole genome shotgun (WGS) entry which is preliminary data.</text>
</comment>
<organism evidence="7 8">
    <name type="scientific">Diploptera punctata</name>
    <name type="common">Pacific beetle cockroach</name>
    <dbReference type="NCBI Taxonomy" id="6984"/>
    <lineage>
        <taxon>Eukaryota</taxon>
        <taxon>Metazoa</taxon>
        <taxon>Ecdysozoa</taxon>
        <taxon>Arthropoda</taxon>
        <taxon>Hexapoda</taxon>
        <taxon>Insecta</taxon>
        <taxon>Pterygota</taxon>
        <taxon>Neoptera</taxon>
        <taxon>Polyneoptera</taxon>
        <taxon>Dictyoptera</taxon>
        <taxon>Blattodea</taxon>
        <taxon>Blaberoidea</taxon>
        <taxon>Blaberidae</taxon>
        <taxon>Diplopterinae</taxon>
        <taxon>Diploptera</taxon>
    </lineage>
</organism>
<dbReference type="PANTHER" id="PTHR46730:SF1">
    <property type="entry name" value="PLAT DOMAIN-CONTAINING PROTEIN"/>
    <property type="match status" value="1"/>
</dbReference>
<proteinExistence type="predicted"/>
<keyword evidence="3" id="KW-0677">Repeat</keyword>
<comment type="subcellular location">
    <subcellularLocation>
        <location evidence="1">Membrane</location>
    </subcellularLocation>
</comment>
<evidence type="ECO:0000313" key="7">
    <source>
        <dbReference type="EMBL" id="KAJ9573568.1"/>
    </source>
</evidence>
<evidence type="ECO:0000256" key="2">
    <source>
        <dbReference type="ARBA" id="ARBA00022692"/>
    </source>
</evidence>
<dbReference type="GO" id="GO:0005886">
    <property type="term" value="C:plasma membrane"/>
    <property type="evidence" value="ECO:0007669"/>
    <property type="project" value="TreeGrafter"/>
</dbReference>
<dbReference type="GO" id="GO:0005261">
    <property type="term" value="F:monoatomic cation channel activity"/>
    <property type="evidence" value="ECO:0007669"/>
    <property type="project" value="TreeGrafter"/>
</dbReference>
<evidence type="ECO:0000259" key="6">
    <source>
        <dbReference type="Pfam" id="PF02010"/>
    </source>
</evidence>
<sequence>MPGIEYKISVSGKNVLGMEGKKEQFTFRVMPKDNKNGTGNITKHSQLILKGPTRTWSKGNYIAEAVIDTCDIQILKPVVTCKWNVAGELSQNIEFPKGRKLIVRGGVLQGGKEYNISSTCTSEARDSSDKTEMTAWLAVSVQSQGLKARISQQEVVVGTGQALQLDASQSKDEDMKPGNLQFSWCCRQQSGGRCLLPRAGEVTTIESAFKDAFQEQVLKIPPGSLSVGKYVFSVEISKAESTSSKADTLVEVVSGVPAIVSTPLGDQINCVNPNEGVTIPAIVTNTREGCHMWWSVQQEPGHEYFSLADVGLGDVVLVTSEEAKDPMG</sequence>
<evidence type="ECO:0000256" key="1">
    <source>
        <dbReference type="ARBA" id="ARBA00004370"/>
    </source>
</evidence>
<dbReference type="EMBL" id="JASPKZ010010695">
    <property type="protein sequence ID" value="KAJ9573568.1"/>
    <property type="molecule type" value="Genomic_DNA"/>
</dbReference>
<dbReference type="AlphaFoldDB" id="A0AAD8E115"/>
<keyword evidence="4" id="KW-1133">Transmembrane helix</keyword>
<feature type="domain" description="PKD/REJ-like" evidence="6">
    <location>
        <begin position="131"/>
        <end position="261"/>
    </location>
</feature>
<dbReference type="InterPro" id="IPR002859">
    <property type="entry name" value="PKD/REJ-like"/>
</dbReference>
<keyword evidence="5" id="KW-0472">Membrane</keyword>
<evidence type="ECO:0000313" key="8">
    <source>
        <dbReference type="Proteomes" id="UP001233999"/>
    </source>
</evidence>
<gene>
    <name evidence="7" type="ORF">L9F63_009053</name>
</gene>
<feature type="non-terminal residue" evidence="7">
    <location>
        <position position="1"/>
    </location>
</feature>
<accession>A0AAD8E115</accession>
<dbReference type="GO" id="GO:0006816">
    <property type="term" value="P:calcium ion transport"/>
    <property type="evidence" value="ECO:0007669"/>
    <property type="project" value="TreeGrafter"/>
</dbReference>
<evidence type="ECO:0000256" key="5">
    <source>
        <dbReference type="ARBA" id="ARBA00023136"/>
    </source>
</evidence>
<keyword evidence="2" id="KW-0812">Transmembrane</keyword>
<name>A0AAD8E115_DIPPU</name>
<protein>
    <recommendedName>
        <fullName evidence="6">PKD/REJ-like domain-containing protein</fullName>
    </recommendedName>
</protein>
<reference evidence="7" key="2">
    <citation type="submission" date="2023-05" db="EMBL/GenBank/DDBJ databases">
        <authorList>
            <person name="Fouks B."/>
        </authorList>
    </citation>
    <scope>NUCLEOTIDE SEQUENCE</scope>
    <source>
        <strain evidence="7">Stay&amp;Tobe</strain>
        <tissue evidence="7">Testes</tissue>
    </source>
</reference>
<keyword evidence="8" id="KW-1185">Reference proteome</keyword>
<dbReference type="Pfam" id="PF02010">
    <property type="entry name" value="REJ"/>
    <property type="match status" value="1"/>
</dbReference>
<evidence type="ECO:0000256" key="3">
    <source>
        <dbReference type="ARBA" id="ARBA00022737"/>
    </source>
</evidence>
<evidence type="ECO:0000256" key="4">
    <source>
        <dbReference type="ARBA" id="ARBA00022989"/>
    </source>
</evidence>
<reference evidence="7" key="1">
    <citation type="journal article" date="2023" name="IScience">
        <title>Live-bearing cockroach genome reveals convergent evolutionary mechanisms linked to viviparity in insects and beyond.</title>
        <authorList>
            <person name="Fouks B."/>
            <person name="Harrison M.C."/>
            <person name="Mikhailova A.A."/>
            <person name="Marchal E."/>
            <person name="English S."/>
            <person name="Carruthers M."/>
            <person name="Jennings E.C."/>
            <person name="Chiamaka E.L."/>
            <person name="Frigard R.A."/>
            <person name="Pippel M."/>
            <person name="Attardo G.M."/>
            <person name="Benoit J.B."/>
            <person name="Bornberg-Bauer E."/>
            <person name="Tobe S.S."/>
        </authorList>
    </citation>
    <scope>NUCLEOTIDE SEQUENCE</scope>
    <source>
        <strain evidence="7">Stay&amp;Tobe</strain>
    </source>
</reference>